<dbReference type="GO" id="GO:0046872">
    <property type="term" value="F:metal ion binding"/>
    <property type="evidence" value="ECO:0007669"/>
    <property type="project" value="UniProtKB-KW"/>
</dbReference>
<comment type="activity regulation">
    <text evidence="10">Positively regulated by the regulatory subunit PAN3.</text>
</comment>
<evidence type="ECO:0000256" key="3">
    <source>
        <dbReference type="ARBA" id="ARBA00022490"/>
    </source>
</evidence>
<dbReference type="InterPro" id="IPR013520">
    <property type="entry name" value="Ribonucl_H"/>
</dbReference>
<dbReference type="GO" id="GO:0000289">
    <property type="term" value="P:nuclear-transcribed mRNA poly(A) tail shortening"/>
    <property type="evidence" value="ECO:0007669"/>
    <property type="project" value="UniProtKB-UniRule"/>
</dbReference>
<dbReference type="InterPro" id="IPR028889">
    <property type="entry name" value="USP"/>
</dbReference>
<evidence type="ECO:0000313" key="13">
    <source>
        <dbReference type="EMBL" id="TID20573.1"/>
    </source>
</evidence>
<dbReference type="Pfam" id="PF20770">
    <property type="entry name" value="PAN2_N"/>
    <property type="match status" value="1"/>
</dbReference>
<feature type="binding site" evidence="10">
    <location>
        <position position="1019"/>
    </location>
    <ligand>
        <name>a divalent metal cation</name>
        <dbReference type="ChEBI" id="CHEBI:60240"/>
        <note>catalytic</note>
    </ligand>
</feature>
<dbReference type="PANTHER" id="PTHR15728">
    <property type="entry name" value="DEADENYLATION COMPLEX CATALYTIC SUBUNIT PAN2"/>
    <property type="match status" value="1"/>
</dbReference>
<dbReference type="FunFam" id="3.30.420.10:FF:000028">
    <property type="entry name" value="PAN2-PAN3 deadenylation complex catalytic subunit PAN2"/>
    <property type="match status" value="1"/>
</dbReference>
<comment type="catalytic activity">
    <reaction evidence="1 10">
        <text>Exonucleolytic cleavage of poly(A) to 5'-AMP.</text>
        <dbReference type="EC" id="3.1.13.4"/>
    </reaction>
</comment>
<evidence type="ECO:0000256" key="4">
    <source>
        <dbReference type="ARBA" id="ARBA00022574"/>
    </source>
</evidence>
<comment type="function">
    <text evidence="10">Catalytic subunit of the poly(A)-nuclease (PAN) deadenylation complex, one of two cytoplasmic mRNA deadenylases involved in mRNA turnover. PAN specifically shortens poly(A) tails of RNA and the activity is stimulated by poly(A)-binding protein PAB1. PAN deadenylation is followed by rapid degradation of the shortened mRNA tails by the CCR4-NOT complex. Deadenylated mRNAs are then degraded by two alternative mechanisms, namely exosome-mediated 3'-5' exonucleolytic degradation, or deadenlyation-dependent mRNA decaping and subsequent 5'-3' exonucleolytic degradation by XRN1. May also be involved in post-transcriptional maturation of mRNA poly(A) tails.</text>
</comment>
<dbReference type="InterPro" id="IPR036397">
    <property type="entry name" value="RNaseH_sf"/>
</dbReference>
<dbReference type="SUPFAM" id="SSF50978">
    <property type="entry name" value="WD40 repeat-like"/>
    <property type="match status" value="1"/>
</dbReference>
<dbReference type="GO" id="GO:0000932">
    <property type="term" value="C:P-body"/>
    <property type="evidence" value="ECO:0007669"/>
    <property type="project" value="TreeGrafter"/>
</dbReference>
<keyword evidence="9 10" id="KW-0269">Exonuclease</keyword>
<dbReference type="Proteomes" id="UP000298493">
    <property type="component" value="Unassembled WGS sequence"/>
</dbReference>
<comment type="domain">
    <text evidence="10">Contains a pseudo-UCH domain. This ubiquitin C-terminal hydrolase (UCH)-like or ubiquitin specific protease (USP)-like domain is predicted to be catalytically inactive because it lacks the active site catalytic triad characteristic of thiol proteases, with residues at the equivalent structural positions that are incompatible with catalysis, and it cannot bind ubiquitin. It functions as a structural scaffold for intra- and intermolecular interactions in the complex.</text>
</comment>
<evidence type="ECO:0000256" key="7">
    <source>
        <dbReference type="ARBA" id="ARBA00022723"/>
    </source>
</evidence>
<dbReference type="SUPFAM" id="SSF54001">
    <property type="entry name" value="Cysteine proteinases"/>
    <property type="match status" value="1"/>
</dbReference>
<dbReference type="STRING" id="86259.A0A4Z1NWM9"/>
<dbReference type="CDD" id="cd06143">
    <property type="entry name" value="PAN2_exo"/>
    <property type="match status" value="1"/>
</dbReference>
<dbReference type="GO" id="GO:0031251">
    <property type="term" value="C:PAN complex"/>
    <property type="evidence" value="ECO:0007669"/>
    <property type="project" value="UniProtKB-UniRule"/>
</dbReference>
<comment type="subcellular location">
    <subcellularLocation>
        <location evidence="2 10">Cytoplasm</location>
    </subcellularLocation>
</comment>
<dbReference type="EC" id="3.1.13.4" evidence="10"/>
<dbReference type="AlphaFoldDB" id="A0A4Z1NWM9"/>
<proteinExistence type="inferred from homology"/>
<dbReference type="InterPro" id="IPR030843">
    <property type="entry name" value="PAN2"/>
</dbReference>
<evidence type="ECO:0000256" key="11">
    <source>
        <dbReference type="SAM" id="MobiDB-lite"/>
    </source>
</evidence>
<dbReference type="PANTHER" id="PTHR15728:SF0">
    <property type="entry name" value="PAN2-PAN3 DEADENYLATION COMPLEX CATALYTIC SUBUNIT PAN2"/>
    <property type="match status" value="1"/>
</dbReference>
<comment type="cofactor">
    <cofactor evidence="10">
        <name>a divalent metal cation</name>
        <dbReference type="ChEBI" id="CHEBI:60240"/>
    </cofactor>
    <text evidence="10">Binds 2 metal cations per subunit in the catalytic exonuclease domain.</text>
</comment>
<dbReference type="FunFam" id="2.130.10.10:FF:000459">
    <property type="entry name" value="PAN2-PAN3 deadenylation complex catalytic subunit PAN2"/>
    <property type="match status" value="1"/>
</dbReference>
<feature type="binding site" evidence="10">
    <location>
        <position position="912"/>
    </location>
    <ligand>
        <name>a divalent metal cation</name>
        <dbReference type="ChEBI" id="CHEBI:60240"/>
        <note>catalytic</note>
    </ligand>
</feature>
<dbReference type="SUPFAM" id="SSF53098">
    <property type="entry name" value="Ribonuclease H-like"/>
    <property type="match status" value="1"/>
</dbReference>
<comment type="domain">
    <text evidence="10">The linker, or PAN3 interaction domain (PID), between the WD40 repeats and the pseudo-UCH domain mediates interaction with PAN3.</text>
</comment>
<feature type="binding site" evidence="10">
    <location>
        <position position="1072"/>
    </location>
    <ligand>
        <name>a divalent metal cation</name>
        <dbReference type="ChEBI" id="CHEBI:60240"/>
        <note>catalytic</note>
    </ligand>
</feature>
<keyword evidence="14" id="KW-1185">Reference proteome</keyword>
<evidence type="ECO:0000256" key="8">
    <source>
        <dbReference type="ARBA" id="ARBA00022801"/>
    </source>
</evidence>
<organism evidence="13 14">
    <name type="scientific">Venturia nashicola</name>
    <dbReference type="NCBI Taxonomy" id="86259"/>
    <lineage>
        <taxon>Eukaryota</taxon>
        <taxon>Fungi</taxon>
        <taxon>Dikarya</taxon>
        <taxon>Ascomycota</taxon>
        <taxon>Pezizomycotina</taxon>
        <taxon>Dothideomycetes</taxon>
        <taxon>Pleosporomycetidae</taxon>
        <taxon>Venturiales</taxon>
        <taxon>Venturiaceae</taxon>
        <taxon>Venturia</taxon>
    </lineage>
</organism>
<gene>
    <name evidence="10" type="primary">PAN2</name>
    <name evidence="13" type="ORF">E6O75_ATG05337</name>
</gene>
<dbReference type="GO" id="GO:0003676">
    <property type="term" value="F:nucleic acid binding"/>
    <property type="evidence" value="ECO:0007669"/>
    <property type="project" value="InterPro"/>
</dbReference>
<accession>A0A4Z1NWM9</accession>
<comment type="caution">
    <text evidence="13">The sequence shown here is derived from an EMBL/GenBank/DDBJ whole genome shotgun (WGS) entry which is preliminary data.</text>
</comment>
<dbReference type="InterPro" id="IPR036322">
    <property type="entry name" value="WD40_repeat_dom_sf"/>
</dbReference>
<evidence type="ECO:0000313" key="14">
    <source>
        <dbReference type="Proteomes" id="UP000298493"/>
    </source>
</evidence>
<feature type="region of interest" description="Disordered" evidence="11">
    <location>
        <begin position="1113"/>
        <end position="1146"/>
    </location>
</feature>
<keyword evidence="8 10" id="KW-0378">Hydrolase</keyword>
<dbReference type="PROSITE" id="PS50235">
    <property type="entry name" value="USP_3"/>
    <property type="match status" value="1"/>
</dbReference>
<evidence type="ECO:0000256" key="1">
    <source>
        <dbReference type="ARBA" id="ARBA00001663"/>
    </source>
</evidence>
<dbReference type="GO" id="GO:0004535">
    <property type="term" value="F:poly(A)-specific ribonuclease activity"/>
    <property type="evidence" value="ECO:0007669"/>
    <property type="project" value="UniProtKB-UniRule"/>
</dbReference>
<evidence type="ECO:0000256" key="5">
    <source>
        <dbReference type="ARBA" id="ARBA00022664"/>
    </source>
</evidence>
<dbReference type="Pfam" id="PF13423">
    <property type="entry name" value="UCH_1"/>
    <property type="match status" value="1"/>
</dbReference>
<dbReference type="EMBL" id="SNSC02000010">
    <property type="protein sequence ID" value="TID20573.1"/>
    <property type="molecule type" value="Genomic_DNA"/>
</dbReference>
<dbReference type="InterPro" id="IPR050785">
    <property type="entry name" value="PAN2-PAN3_catalytic_subunit"/>
</dbReference>
<dbReference type="Gene3D" id="3.90.70.10">
    <property type="entry name" value="Cysteine proteinases"/>
    <property type="match status" value="1"/>
</dbReference>
<comment type="subunit">
    <text evidence="10">Forms a heterotrimer with an asymmetric homodimer of the regulatory subunit PAN3 to form the poly(A)-nuclease (PAN) deadenylation complex.</text>
</comment>
<reference evidence="13 14" key="1">
    <citation type="submission" date="2019-04" db="EMBL/GenBank/DDBJ databases">
        <title>High contiguity whole genome sequence and gene annotation resource for two Venturia nashicola isolates.</title>
        <authorList>
            <person name="Prokchorchik M."/>
            <person name="Won K."/>
            <person name="Lee Y."/>
            <person name="Choi E.D."/>
            <person name="Segonzac C."/>
            <person name="Sohn K.H."/>
        </authorList>
    </citation>
    <scope>NUCLEOTIDE SEQUENCE [LARGE SCALE GENOMIC DNA]</scope>
    <source>
        <strain evidence="13 14">PRI2</strain>
    </source>
</reference>
<evidence type="ECO:0000259" key="12">
    <source>
        <dbReference type="PROSITE" id="PS50235"/>
    </source>
</evidence>
<keyword evidence="7 10" id="KW-0479">Metal-binding</keyword>
<evidence type="ECO:0000256" key="2">
    <source>
        <dbReference type="ARBA" id="ARBA00004496"/>
    </source>
</evidence>
<protein>
    <recommendedName>
        <fullName evidence="10">PAN2-PAN3 deadenylation complex catalytic subunit PAN2</fullName>
        <ecNumber evidence="10">3.1.13.4</ecNumber>
    </recommendedName>
    <alternativeName>
        <fullName evidence="10">PAB1P-dependent poly(A)-specific ribonuclease</fullName>
    </alternativeName>
    <alternativeName>
        <fullName evidence="10">Poly(A)-nuclease deadenylation complex subunit 2</fullName>
        <shortName evidence="10">PAN deadenylation complex subunit 2</shortName>
    </alternativeName>
</protein>
<comment type="similarity">
    <text evidence="10">Belongs to the peptidase C19 family. PAN2 subfamily.</text>
</comment>
<dbReference type="InterPro" id="IPR038765">
    <property type="entry name" value="Papain-like_cys_pep_sf"/>
</dbReference>
<dbReference type="GO" id="GO:0006397">
    <property type="term" value="P:mRNA processing"/>
    <property type="evidence" value="ECO:0007669"/>
    <property type="project" value="UniProtKB-KW"/>
</dbReference>
<evidence type="ECO:0000256" key="6">
    <source>
        <dbReference type="ARBA" id="ARBA00022722"/>
    </source>
</evidence>
<keyword evidence="5 10" id="KW-0507">mRNA processing</keyword>
<keyword evidence="4" id="KW-0853">WD repeat</keyword>
<feature type="binding site" evidence="10">
    <location>
        <position position="910"/>
    </location>
    <ligand>
        <name>a divalent metal cation</name>
        <dbReference type="ChEBI" id="CHEBI:60240"/>
        <note>catalytic</note>
    </ligand>
</feature>
<dbReference type="InterPro" id="IPR048841">
    <property type="entry name" value="PAN2_N"/>
</dbReference>
<dbReference type="Gene3D" id="2.130.10.10">
    <property type="entry name" value="YVTN repeat-like/Quinoprotein amine dehydrogenase"/>
    <property type="match status" value="1"/>
</dbReference>
<dbReference type="SMART" id="SM00479">
    <property type="entry name" value="EXOIII"/>
    <property type="match status" value="1"/>
</dbReference>
<keyword evidence="3 10" id="KW-0963">Cytoplasm</keyword>
<dbReference type="HAMAP" id="MF_03182">
    <property type="entry name" value="PAN2"/>
    <property type="match status" value="1"/>
</dbReference>
<sequence>MVVTIARRPPPPTDFSDPFCYVQVRLVPHPGPGPHAQATAATTIAFDPQQELLWTGNQYGRVMSFYGPELQKYTSYKGHASESVHQILFTDKGVLSVASHSVHFALRRGPAQWHLADNNFKDLHCMSFTSKSANEVLVAGQQDTMFKIDLEKGTIVETVPSGGHYTKMKPGLSYICAATNTGALHFIDTNTLKVVKIWQAHNGWISDMDVKTDFIITCGYSPRGNFGPLLDGLANVFNLKTLTPLPPIPFQAGAAFVCIHPRMSTTCVIASAQGQFQVVDIDNPNALALIKQAQIYDNTVLTQLEMAPSGQALAFTTSLCQIHLFGTPNKIQFNEFGINEPTIFADHPAPFPHLDWSAETPLNKIGLPYYRDVLLSAWPSSIIHEVGAPPPKIDPAIISNLKRSEMGGYANNPRTAHRNQIQQTRISGKQMQKIAAPKFLSEKAKEEARVGNEAGRRVFDAMEHMKNMALDAATRKEVLPIYGNVEIKYSRFGVDDFDFKYYNKTNFSGLETHIVNSYANPLLQLFRFTTMIRNLALQHTATSCVDENCLLCELGYLVDMLEKASGQNCQATNFLKTFSGQRAARSLNLLEEYASNAPLTSMIQATNRFLLDRFYSDYQKILPPPHNEQMERALRTRIKATIRCVNCRHEQTRDDDVFTHELVYPPKHAGRLPPRGAPIQLFSHILKASVERQESTRGWCTPCRGYRPMTQRRAVLNSPSVLMINANVQNSESKQLWSTPNWLPQEIGVIVGHDEQFYCYEGQDMEFHQARNRYGMQVYELIGVVADINSGENQKPHLVSMINVAPSSPDRNATDQWHLFNDFLVTPITREEALRFDPAWKLPSVITYQLKEMNHAVDDSWTNNLDTSILHPSQADNPEGFRRQAEHPEEFRFLTGPDEAPRPGTPYGIDAEFVALQREEIEIKADGTRETVRPSRLGLARVSVLRGRGHDAELPFIDDYIAITEPVVDHLTQHSGISPGDLDRTTSRHDLINLKVAYKKLWLLLNLGCIFVGHGLIKDFRTINIHVPKSQVVDTVELFHIPALKRKLSLRFLAWLLLKEDIQTDMHDSIEDARTAVKLWRKWEEFTEAGVLEETLEWVYRRGREMGFKVPSARGTATESDNLGVGTPGRVTPAGRATPELGMRGGDGGMVMGLDGTSDTPTPGRKGFGIGRMGFGSPMR</sequence>
<evidence type="ECO:0000256" key="9">
    <source>
        <dbReference type="ARBA" id="ARBA00022839"/>
    </source>
</evidence>
<comment type="caution">
    <text evidence="10">Lacks conserved residue(s) required for the propagation of feature annotation.</text>
</comment>
<dbReference type="Gene3D" id="3.30.420.10">
    <property type="entry name" value="Ribonuclease H-like superfamily/Ribonuclease H"/>
    <property type="match status" value="1"/>
</dbReference>
<dbReference type="InterPro" id="IPR028881">
    <property type="entry name" value="PAN2_UCH_dom"/>
</dbReference>
<feature type="domain" description="USP" evidence="12">
    <location>
        <begin position="508"/>
        <end position="851"/>
    </location>
</feature>
<keyword evidence="6 10" id="KW-0540">Nuclease</keyword>
<dbReference type="InterPro" id="IPR012337">
    <property type="entry name" value="RNaseH-like_sf"/>
</dbReference>
<evidence type="ECO:0000256" key="10">
    <source>
        <dbReference type="HAMAP-Rule" id="MF_03182"/>
    </source>
</evidence>
<dbReference type="InterPro" id="IPR015943">
    <property type="entry name" value="WD40/YVTN_repeat-like_dom_sf"/>
</dbReference>
<dbReference type="Pfam" id="PF00929">
    <property type="entry name" value="RNase_T"/>
    <property type="match status" value="1"/>
</dbReference>
<name>A0A4Z1NWM9_9PEZI</name>